<comment type="subcellular location">
    <subcellularLocation>
        <location evidence="1 10">Cytoplasm</location>
    </subcellularLocation>
</comment>
<dbReference type="Gene3D" id="3.60.70.12">
    <property type="entry name" value="L-amino peptidase D-ALA esterase/amidase"/>
    <property type="match status" value="1"/>
</dbReference>
<evidence type="ECO:0000256" key="10">
    <source>
        <dbReference type="HAMAP-Rule" id="MF_01106"/>
    </source>
</evidence>
<comment type="catalytic activity">
    <reaction evidence="10">
        <text>N(2)-acetyl-L-ornithine + L-glutamate = N-acetyl-L-glutamate + L-ornithine</text>
        <dbReference type="Rhea" id="RHEA:15349"/>
        <dbReference type="ChEBI" id="CHEBI:29985"/>
        <dbReference type="ChEBI" id="CHEBI:44337"/>
        <dbReference type="ChEBI" id="CHEBI:46911"/>
        <dbReference type="ChEBI" id="CHEBI:57805"/>
        <dbReference type="EC" id="2.3.1.35"/>
    </reaction>
</comment>
<evidence type="ECO:0000256" key="1">
    <source>
        <dbReference type="ARBA" id="ARBA00004496"/>
    </source>
</evidence>
<evidence type="ECO:0000256" key="3">
    <source>
        <dbReference type="ARBA" id="ARBA00011475"/>
    </source>
</evidence>
<dbReference type="UniPathway" id="UPA00068">
    <property type="reaction ID" value="UER00106"/>
</dbReference>
<accession>A0A497E387</accession>
<sequence>MRQIQGGITAPEGFKAAGVHCGIKKNRPDLALIYSEVPAVSYAMFTTNKVKAAPVQVSIRKIRKMRAQAIVVNSGNANACTGQRGLRDAERMAELAAELLGINKEEVLVASTGIIGKPLPMEKIERGIREAVGALSPQGAHQAAEAILTTDRAVKEIAVETDIPKRGKGKVRIAGMIKGSGMISPNLATMLCFITTDACIAEDALKEAMRSAINKSFNQISVDGDMSTNDSVFILANGLARNKRIKTWHKKKKRKIEDENFRYFQQALDYICISLAKMVVRDGEGATKLIEVKVEGAPFPKDARRVAKAVANSLLVKTAIAGASPNWGRVIAALGAAHTKIKPHKVDVYIGGLPVVKGGEGTDIDEKSLREILKKDEVEINIQLNQGDNKTTFWGCDLTEEYVGINKRYV</sequence>
<protein>
    <recommendedName>
        <fullName evidence="10">Arginine biosynthesis bifunctional protein ArgJ</fullName>
    </recommendedName>
    <domain>
        <recommendedName>
            <fullName evidence="10">Glutamate N-acetyltransferase</fullName>
            <ecNumber evidence="10">2.3.1.35</ecNumber>
        </recommendedName>
        <alternativeName>
            <fullName evidence="10">Ornithine acetyltransferase</fullName>
            <shortName evidence="10">OATase</shortName>
        </alternativeName>
        <alternativeName>
            <fullName evidence="10">Ornithine transacetylase</fullName>
        </alternativeName>
    </domain>
    <domain>
        <recommendedName>
            <fullName evidence="10">Amino-acid acetyltransferase</fullName>
            <ecNumber evidence="10">2.3.1.1</ecNumber>
        </recommendedName>
        <alternativeName>
            <fullName evidence="10">N-acetylglutamate synthase</fullName>
            <shortName evidence="10">AGSase</shortName>
        </alternativeName>
    </domain>
    <component>
        <recommendedName>
            <fullName evidence="10">Arginine biosynthesis bifunctional protein ArgJ alpha chain</fullName>
        </recommendedName>
    </component>
    <component>
        <recommendedName>
            <fullName evidence="10">Arginine biosynthesis bifunctional protein ArgJ beta chain</fullName>
        </recommendedName>
    </component>
</protein>
<keyword evidence="10" id="KW-0511">Multifunctional enzyme</keyword>
<keyword evidence="8 10" id="KW-0068">Autocatalytic cleavage</keyword>
<evidence type="ECO:0000313" key="11">
    <source>
        <dbReference type="EMBL" id="RLE08274.1"/>
    </source>
</evidence>
<dbReference type="InterPro" id="IPR016117">
    <property type="entry name" value="ArgJ-like_dom_sf"/>
</dbReference>
<evidence type="ECO:0000256" key="9">
    <source>
        <dbReference type="ARBA" id="ARBA00023315"/>
    </source>
</evidence>
<feature type="chain" id="PRO_5023257759" description="Arginine biosynthesis bifunctional protein ArgJ beta chain" evidence="10">
    <location>
        <begin position="189"/>
        <end position="410"/>
    </location>
</feature>
<keyword evidence="6 10" id="KW-0028">Amino-acid biosynthesis</keyword>
<dbReference type="NCBIfam" id="NF003802">
    <property type="entry name" value="PRK05388.1"/>
    <property type="match status" value="1"/>
</dbReference>
<comment type="catalytic activity">
    <reaction evidence="10">
        <text>L-glutamate + acetyl-CoA = N-acetyl-L-glutamate + CoA + H(+)</text>
        <dbReference type="Rhea" id="RHEA:24292"/>
        <dbReference type="ChEBI" id="CHEBI:15378"/>
        <dbReference type="ChEBI" id="CHEBI:29985"/>
        <dbReference type="ChEBI" id="CHEBI:44337"/>
        <dbReference type="ChEBI" id="CHEBI:57287"/>
        <dbReference type="ChEBI" id="CHEBI:57288"/>
        <dbReference type="EC" id="2.3.1.1"/>
    </reaction>
</comment>
<feature type="site" description="Involved in the stabilization of negative charge on the oxyanion by the formation of the oxyanion hole" evidence="10">
    <location>
        <position position="113"/>
    </location>
</feature>
<dbReference type="SUPFAM" id="SSF56266">
    <property type="entry name" value="DmpA/ArgJ-like"/>
    <property type="match status" value="1"/>
</dbReference>
<dbReference type="HAMAP" id="MF_01106">
    <property type="entry name" value="ArgJ"/>
    <property type="match status" value="1"/>
</dbReference>
<evidence type="ECO:0000256" key="5">
    <source>
        <dbReference type="ARBA" id="ARBA00022571"/>
    </source>
</evidence>
<dbReference type="InterPro" id="IPR002813">
    <property type="entry name" value="Arg_biosynth_ArgJ"/>
</dbReference>
<dbReference type="AlphaFoldDB" id="A0A497E387"/>
<evidence type="ECO:0000256" key="6">
    <source>
        <dbReference type="ARBA" id="ARBA00022605"/>
    </source>
</evidence>
<dbReference type="EC" id="2.3.1.35" evidence="10"/>
<dbReference type="GO" id="GO:0004042">
    <property type="term" value="F:L-glutamate N-acetyltransferase activity"/>
    <property type="evidence" value="ECO:0007669"/>
    <property type="project" value="UniProtKB-UniRule"/>
</dbReference>
<dbReference type="FunFam" id="3.60.70.12:FF:000001">
    <property type="entry name" value="Arginine biosynthesis bifunctional protein ArgJ, chloroplastic"/>
    <property type="match status" value="1"/>
</dbReference>
<dbReference type="Gene3D" id="3.10.20.340">
    <property type="entry name" value="ArgJ beta chain, C-terminal domain"/>
    <property type="match status" value="1"/>
</dbReference>
<dbReference type="GO" id="GO:0006526">
    <property type="term" value="P:L-arginine biosynthetic process"/>
    <property type="evidence" value="ECO:0007669"/>
    <property type="project" value="UniProtKB-UniRule"/>
</dbReference>
<dbReference type="PANTHER" id="PTHR23100:SF0">
    <property type="entry name" value="ARGININE BIOSYNTHESIS BIFUNCTIONAL PROTEIN ARGJ, MITOCHONDRIAL"/>
    <property type="match status" value="1"/>
</dbReference>
<name>A0A497E387_UNCAE</name>
<keyword evidence="7 10" id="KW-0808">Transferase</keyword>
<dbReference type="GO" id="GO:0006592">
    <property type="term" value="P:ornithine biosynthetic process"/>
    <property type="evidence" value="ECO:0007669"/>
    <property type="project" value="TreeGrafter"/>
</dbReference>
<dbReference type="InterPro" id="IPR042195">
    <property type="entry name" value="ArgJ_beta_C"/>
</dbReference>
<dbReference type="Pfam" id="PF01960">
    <property type="entry name" value="ArgJ"/>
    <property type="match status" value="1"/>
</dbReference>
<dbReference type="GO" id="GO:0004358">
    <property type="term" value="F:L-glutamate N-acetyltransferase activity, acting on acetyl-L-ornithine as donor"/>
    <property type="evidence" value="ECO:0007669"/>
    <property type="project" value="UniProtKB-UniRule"/>
</dbReference>
<keyword evidence="5 10" id="KW-0055">Arginine biosynthesis</keyword>
<dbReference type="Proteomes" id="UP000279422">
    <property type="component" value="Unassembled WGS sequence"/>
</dbReference>
<dbReference type="PANTHER" id="PTHR23100">
    <property type="entry name" value="ARGININE BIOSYNTHESIS BIFUNCTIONAL PROTEIN ARGJ"/>
    <property type="match status" value="1"/>
</dbReference>
<evidence type="ECO:0000256" key="8">
    <source>
        <dbReference type="ARBA" id="ARBA00022813"/>
    </source>
</evidence>
<gene>
    <name evidence="10" type="primary">argJ</name>
    <name evidence="11" type="ORF">DRJ00_06595</name>
</gene>
<evidence type="ECO:0000256" key="4">
    <source>
        <dbReference type="ARBA" id="ARBA00022490"/>
    </source>
</evidence>
<feature type="binding site" evidence="10">
    <location>
        <position position="178"/>
    </location>
    <ligand>
        <name>substrate</name>
    </ligand>
</feature>
<keyword evidence="4 10" id="KW-0963">Cytoplasm</keyword>
<dbReference type="NCBIfam" id="TIGR00120">
    <property type="entry name" value="ArgJ"/>
    <property type="match status" value="1"/>
</dbReference>
<comment type="similarity">
    <text evidence="2 10">Belongs to the ArgJ family.</text>
</comment>
<comment type="pathway">
    <text evidence="10">Amino-acid biosynthesis; L-arginine biosynthesis; L-ornithine and N-acetyl-L-glutamate from L-glutamate and N(2)-acetyl-L-ornithine (cyclic): step 1/1.</text>
</comment>
<feature type="binding site" evidence="10">
    <location>
        <position position="149"/>
    </location>
    <ligand>
        <name>substrate</name>
    </ligand>
</feature>
<proteinExistence type="inferred from homology"/>
<feature type="active site" description="Nucleophile" evidence="10">
    <location>
        <position position="189"/>
    </location>
</feature>
<comment type="pathway">
    <text evidence="10">Amino-acid biosynthesis; L-arginine biosynthesis; N(2)-acetyl-L-ornithine from L-glutamate: step 1/4.</text>
</comment>
<feature type="site" description="Involved in the stabilization of negative charge on the oxyanion by the formation of the oxyanion hole" evidence="10">
    <location>
        <position position="112"/>
    </location>
</feature>
<comment type="caution">
    <text evidence="10">Lacks conserved residue(s) required for the propagation of feature annotation.</text>
</comment>
<feature type="chain" id="PRO_5023257758" description="Arginine biosynthesis bifunctional protein ArgJ alpha chain" evidence="10">
    <location>
        <begin position="1"/>
        <end position="188"/>
    </location>
</feature>
<feature type="binding site" evidence="10">
    <location>
        <position position="406"/>
    </location>
    <ligand>
        <name>substrate</name>
    </ligand>
</feature>
<comment type="subunit">
    <text evidence="3 10">Heterotetramer of two alpha and two beta chains.</text>
</comment>
<reference evidence="11 12" key="1">
    <citation type="submission" date="2018-06" db="EMBL/GenBank/DDBJ databases">
        <title>Extensive metabolic versatility and redundancy in microbially diverse, dynamic hydrothermal sediments.</title>
        <authorList>
            <person name="Dombrowski N."/>
            <person name="Teske A."/>
            <person name="Baker B.J."/>
        </authorList>
    </citation>
    <scope>NUCLEOTIDE SEQUENCE [LARGE SCALE GENOMIC DNA]</scope>
    <source>
        <strain evidence="11">B47_G16</strain>
    </source>
</reference>
<dbReference type="GO" id="GO:0005737">
    <property type="term" value="C:cytoplasm"/>
    <property type="evidence" value="ECO:0007669"/>
    <property type="project" value="UniProtKB-SubCell"/>
</dbReference>
<keyword evidence="9 10" id="KW-0012">Acyltransferase</keyword>
<dbReference type="EMBL" id="QMPZ01000107">
    <property type="protein sequence ID" value="RLE08274.1"/>
    <property type="molecule type" value="Genomic_DNA"/>
</dbReference>
<comment type="function">
    <text evidence="10">Catalyzes two activities which are involved in the cyclic version of arginine biosynthesis: the synthesis of N-acetylglutamate from glutamate and acetyl-CoA as the acetyl donor, and of ornithine by transacetylation between N(2)-acetylornithine and glutamate.</text>
</comment>
<dbReference type="EC" id="2.3.1.1" evidence="10"/>
<dbReference type="CDD" id="cd02152">
    <property type="entry name" value="OAT"/>
    <property type="match status" value="1"/>
</dbReference>
<organism evidence="11 12">
    <name type="scientific">Aerophobetes bacterium</name>
    <dbReference type="NCBI Taxonomy" id="2030807"/>
    <lineage>
        <taxon>Bacteria</taxon>
        <taxon>Candidatus Aerophobota</taxon>
    </lineage>
</organism>
<evidence type="ECO:0000256" key="2">
    <source>
        <dbReference type="ARBA" id="ARBA00006774"/>
    </source>
</evidence>
<dbReference type="FunFam" id="3.10.20.340:FF:000003">
    <property type="entry name" value="Arginine biosynthesis bifunctional protein ArgJ"/>
    <property type="match status" value="1"/>
</dbReference>
<evidence type="ECO:0000256" key="7">
    <source>
        <dbReference type="ARBA" id="ARBA00022679"/>
    </source>
</evidence>
<feature type="site" description="Cleavage; by autolysis" evidence="10">
    <location>
        <begin position="188"/>
        <end position="189"/>
    </location>
</feature>
<feature type="binding site" evidence="10">
    <location>
        <position position="189"/>
    </location>
    <ligand>
        <name>substrate</name>
    </ligand>
</feature>
<feature type="binding site" evidence="10">
    <location>
        <position position="284"/>
    </location>
    <ligand>
        <name>substrate</name>
    </ligand>
</feature>
<evidence type="ECO:0000313" key="12">
    <source>
        <dbReference type="Proteomes" id="UP000279422"/>
    </source>
</evidence>
<comment type="caution">
    <text evidence="11">The sequence shown here is derived from an EMBL/GenBank/DDBJ whole genome shotgun (WGS) entry which is preliminary data.</text>
</comment>